<dbReference type="Gene3D" id="2.40.40.10">
    <property type="entry name" value="RlpA-like domain"/>
    <property type="match status" value="1"/>
</dbReference>
<accession>A0A8H7U7S0</accession>
<dbReference type="Proteomes" id="UP000639403">
    <property type="component" value="Unassembled WGS sequence"/>
</dbReference>
<dbReference type="CDD" id="cd22191">
    <property type="entry name" value="DPBB_RlpA_EXP_N-like"/>
    <property type="match status" value="1"/>
</dbReference>
<gene>
    <name evidence="3" type="ORF">IEO21_00536</name>
</gene>
<dbReference type="InterPro" id="IPR036908">
    <property type="entry name" value="RlpA-like_sf"/>
</dbReference>
<comment type="caution">
    <text evidence="3">The sequence shown here is derived from an EMBL/GenBank/DDBJ whole genome shotgun (WGS) entry which is preliminary data.</text>
</comment>
<reference evidence="3" key="2">
    <citation type="journal article" name="Front. Microbiol.">
        <title>Degradative Capacity of Two Strains of Rhodonia placenta: From Phenotype to Genotype.</title>
        <authorList>
            <person name="Kolle M."/>
            <person name="Horta M.A.C."/>
            <person name="Nowrousian M."/>
            <person name="Ohm R.A."/>
            <person name="Benz J.P."/>
            <person name="Pilgard A."/>
        </authorList>
    </citation>
    <scope>NUCLEOTIDE SEQUENCE</scope>
    <source>
        <strain evidence="3">FPRL280</strain>
    </source>
</reference>
<organism evidence="3 4">
    <name type="scientific">Rhodonia placenta</name>
    <dbReference type="NCBI Taxonomy" id="104341"/>
    <lineage>
        <taxon>Eukaryota</taxon>
        <taxon>Fungi</taxon>
        <taxon>Dikarya</taxon>
        <taxon>Basidiomycota</taxon>
        <taxon>Agaricomycotina</taxon>
        <taxon>Agaricomycetes</taxon>
        <taxon>Polyporales</taxon>
        <taxon>Adustoporiaceae</taxon>
        <taxon>Rhodonia</taxon>
    </lineage>
</organism>
<reference evidence="3" key="1">
    <citation type="submission" date="2020-11" db="EMBL/GenBank/DDBJ databases">
        <authorList>
            <person name="Koelle M."/>
            <person name="Horta M.A.C."/>
            <person name="Nowrousian M."/>
            <person name="Ohm R.A."/>
            <person name="Benz P."/>
            <person name="Pilgard A."/>
        </authorList>
    </citation>
    <scope>NUCLEOTIDE SEQUENCE</scope>
    <source>
        <strain evidence="3">FPRL280</strain>
    </source>
</reference>
<dbReference type="EMBL" id="JADOXO010000003">
    <property type="protein sequence ID" value="KAF9821690.1"/>
    <property type="molecule type" value="Genomic_DNA"/>
</dbReference>
<keyword evidence="1 2" id="KW-0732">Signal</keyword>
<dbReference type="PANTHER" id="PTHR31836:SF28">
    <property type="entry name" value="SRCR DOMAIN-CONTAINING PROTEIN-RELATED"/>
    <property type="match status" value="1"/>
</dbReference>
<evidence type="ECO:0000256" key="2">
    <source>
        <dbReference type="SAM" id="SignalP"/>
    </source>
</evidence>
<evidence type="ECO:0000256" key="1">
    <source>
        <dbReference type="ARBA" id="ARBA00022729"/>
    </source>
</evidence>
<dbReference type="AlphaFoldDB" id="A0A8H7U7S0"/>
<dbReference type="InterPro" id="IPR051477">
    <property type="entry name" value="Expansin_CellWall"/>
</dbReference>
<sequence>MHAPTRLSFSVSLLVLSFFGVVLADTHAVGRSLHHWGSRKHADVEARRTNAKRVDNARLSYYDAGQNACGSVDTDSDFIVALNTDQWSGGQYCYQTITISYGGKSTQAKITDKCPGCPSGGLDLSRGLFDFFAPESQGIIYGTWVFGDGAPPTTSSTWVAPSTIWTPTSTWVAPTTFWTPTSTWEPTSTYSAPSSFSSYSSISTFSSVLSISTSSLPSSSATPSTTASATATATAAAQESPAFDQGNLNQFNMALVGMSGLLYAANWT</sequence>
<evidence type="ECO:0000313" key="3">
    <source>
        <dbReference type="EMBL" id="KAF9821690.1"/>
    </source>
</evidence>
<dbReference type="SUPFAM" id="SSF50685">
    <property type="entry name" value="Barwin-like endoglucanases"/>
    <property type="match status" value="1"/>
</dbReference>
<evidence type="ECO:0000313" key="4">
    <source>
        <dbReference type="Proteomes" id="UP000639403"/>
    </source>
</evidence>
<name>A0A8H7U7S0_9APHY</name>
<feature type="signal peptide" evidence="2">
    <location>
        <begin position="1"/>
        <end position="24"/>
    </location>
</feature>
<proteinExistence type="predicted"/>
<feature type="chain" id="PRO_5034637383" evidence="2">
    <location>
        <begin position="25"/>
        <end position="268"/>
    </location>
</feature>
<protein>
    <submittedName>
        <fullName evidence="3">Uncharacterized protein</fullName>
    </submittedName>
</protein>
<dbReference type="PANTHER" id="PTHR31836">
    <property type="match status" value="1"/>
</dbReference>